<accession>A0ABP0I0Q5</accession>
<sequence length="756" mass="85788">MINEVCDKVEIVMSDAAANELLAGQVSRGRRDTRLEADNVEVLTPNLLLVGRDKAHAFRKVLQRPYLADGFLNTVMENHILSSDSMVQKISASWDFREWLESEIQQGETKEWGKKVSNLKAAKHRFESHSTPLGRLLLYLPAFVATTTRIAETREDKVAIAYLEGLSAEEILQLAMVADAADEALVLIRSVDQEDVDLSMVSTFVHSFMVRIATLFMEEKVMQVGYTMHVMDLMTTGGLTMFLKRSGQAKRIAAPDRECRQRCLDRMKCWAKLAAEVVETEFPNYSVFNAFGCFQLKSMVGGDSAAVEMQAVQRLSQVFKVNPGGLKDKLERHRPLAEKFQRDMSCSNKEAWLTTMARTSSMKQGQSSYPFDHLGPVIWRYLSWQASTSGVEQSFSKLDRLHVTGRARTSAAMEEMISKLILTPLTNEDWNQLIKDAQNLYEQCAPGLGRSREVQRVDAKLQKGNKTTDENKKENTMASWLKERRRAVGEMAQETMNNDPELLNGLNFAEADLLPGWTDGHQKELEFQRSKQEANRVEAYQDNLLIADDGVDEEAMKETVLETRVKEQKKDKDLIAARKRKEEVHHRNHLEMDWAEFSGQKVWLSADDANMEPRRINELNLSRTPDRLKAMLLFVPDATQPPERAEWAACLTGSILLDNSCLSGTGVVVAYKKLDKSKGKIFLTDQFKEKHPMIAKLLVDCNNFKTAKNQTVAKYILKTSQEVADDEDDPKSFTKPGFLEHIKKIDMKRSGMMHRS</sequence>
<name>A0ABP0I0Q5_9DINO</name>
<proteinExistence type="predicted"/>
<evidence type="ECO:0000313" key="2">
    <source>
        <dbReference type="Proteomes" id="UP001642464"/>
    </source>
</evidence>
<reference evidence="1 2" key="1">
    <citation type="submission" date="2024-02" db="EMBL/GenBank/DDBJ databases">
        <authorList>
            <person name="Chen Y."/>
            <person name="Shah S."/>
            <person name="Dougan E. K."/>
            <person name="Thang M."/>
            <person name="Chan C."/>
        </authorList>
    </citation>
    <scope>NUCLEOTIDE SEQUENCE [LARGE SCALE GENOMIC DNA]</scope>
</reference>
<keyword evidence="2" id="KW-1185">Reference proteome</keyword>
<gene>
    <name evidence="1" type="ORF">SCF082_LOCUS4111</name>
</gene>
<evidence type="ECO:0000313" key="1">
    <source>
        <dbReference type="EMBL" id="CAK8994865.1"/>
    </source>
</evidence>
<organism evidence="1 2">
    <name type="scientific">Durusdinium trenchii</name>
    <dbReference type="NCBI Taxonomy" id="1381693"/>
    <lineage>
        <taxon>Eukaryota</taxon>
        <taxon>Sar</taxon>
        <taxon>Alveolata</taxon>
        <taxon>Dinophyceae</taxon>
        <taxon>Suessiales</taxon>
        <taxon>Symbiodiniaceae</taxon>
        <taxon>Durusdinium</taxon>
    </lineage>
</organism>
<protein>
    <recommendedName>
        <fullName evidence="3">HAT C-terminal dimerisation domain-containing protein</fullName>
    </recommendedName>
</protein>
<dbReference type="Proteomes" id="UP001642464">
    <property type="component" value="Unassembled WGS sequence"/>
</dbReference>
<comment type="caution">
    <text evidence="1">The sequence shown here is derived from an EMBL/GenBank/DDBJ whole genome shotgun (WGS) entry which is preliminary data.</text>
</comment>
<evidence type="ECO:0008006" key="3">
    <source>
        <dbReference type="Google" id="ProtNLM"/>
    </source>
</evidence>
<dbReference type="EMBL" id="CAXAMM010002119">
    <property type="protein sequence ID" value="CAK8994865.1"/>
    <property type="molecule type" value="Genomic_DNA"/>
</dbReference>